<name>A0A401WC38_STREY</name>
<comment type="caution">
    <text evidence="2">The sequence shown here is derived from an EMBL/GenBank/DDBJ whole genome shotgun (WGS) entry which is preliminary data.</text>
</comment>
<organism evidence="2 3">
    <name type="scientific">Streptomyces paromomycinus</name>
    <name type="common">Streptomyces rimosus subsp. paromomycinus</name>
    <dbReference type="NCBI Taxonomy" id="92743"/>
    <lineage>
        <taxon>Bacteria</taxon>
        <taxon>Bacillati</taxon>
        <taxon>Actinomycetota</taxon>
        <taxon>Actinomycetes</taxon>
        <taxon>Kitasatosporales</taxon>
        <taxon>Streptomycetaceae</taxon>
        <taxon>Streptomyces</taxon>
    </lineage>
</organism>
<keyword evidence="1" id="KW-0472">Membrane</keyword>
<keyword evidence="1" id="KW-0812">Transmembrane</keyword>
<keyword evidence="3" id="KW-1185">Reference proteome</keyword>
<feature type="transmembrane region" description="Helical" evidence="1">
    <location>
        <begin position="20"/>
        <end position="39"/>
    </location>
</feature>
<dbReference type="Proteomes" id="UP000286746">
    <property type="component" value="Unassembled WGS sequence"/>
</dbReference>
<gene>
    <name evidence="2" type="ORF">GKJPGBOP_06669</name>
</gene>
<dbReference type="EMBL" id="BHZD01000001">
    <property type="protein sequence ID" value="GCD46915.1"/>
    <property type="molecule type" value="Genomic_DNA"/>
</dbReference>
<keyword evidence="1" id="KW-1133">Transmembrane helix</keyword>
<dbReference type="AlphaFoldDB" id="A0A401WC38"/>
<sequence length="93" mass="9509">MLPAPPFPPPSGETGPAFSATVGFIPLHAVWALGVPLWADEEKFREWYAAGGGPCLPVLSDLALLAGILALSPVRAATNPAGPVGLNPSSRLP</sequence>
<protein>
    <submittedName>
        <fullName evidence="2">Uncharacterized protein</fullName>
    </submittedName>
</protein>
<reference evidence="2 3" key="1">
    <citation type="submission" date="2018-11" db="EMBL/GenBank/DDBJ databases">
        <title>Whole genome sequence of Streptomyces paromomycinus NBRC 15454(T).</title>
        <authorList>
            <person name="Komaki H."/>
            <person name="Tamura T."/>
        </authorList>
    </citation>
    <scope>NUCLEOTIDE SEQUENCE [LARGE SCALE GENOMIC DNA]</scope>
    <source>
        <strain evidence="2 3">NBRC 15454</strain>
    </source>
</reference>
<accession>A0A401WC38</accession>
<evidence type="ECO:0000313" key="2">
    <source>
        <dbReference type="EMBL" id="GCD46915.1"/>
    </source>
</evidence>
<proteinExistence type="predicted"/>
<evidence type="ECO:0000313" key="3">
    <source>
        <dbReference type="Proteomes" id="UP000286746"/>
    </source>
</evidence>
<evidence type="ECO:0000256" key="1">
    <source>
        <dbReference type="SAM" id="Phobius"/>
    </source>
</evidence>